<dbReference type="Gene3D" id="3.10.20.90">
    <property type="entry name" value="Phosphatidylinositol 3-kinase Catalytic Subunit, Chain A, domain 1"/>
    <property type="match status" value="1"/>
</dbReference>
<comment type="caution">
    <text evidence="8">The sequence shown here is derived from an EMBL/GenBank/DDBJ whole genome shotgun (WGS) entry which is preliminary data.</text>
</comment>
<reference evidence="8" key="1">
    <citation type="submission" date="2023-02" db="EMBL/GenBank/DDBJ databases">
        <title>Genome of toxic invasive species Heracleum sosnowskyi carries increased number of genes despite the absence of recent whole-genome duplications.</title>
        <authorList>
            <person name="Schelkunov M."/>
            <person name="Shtratnikova V."/>
            <person name="Makarenko M."/>
            <person name="Klepikova A."/>
            <person name="Omelchenko D."/>
            <person name="Novikova G."/>
            <person name="Obukhova E."/>
            <person name="Bogdanov V."/>
            <person name="Penin A."/>
            <person name="Logacheva M."/>
        </authorList>
    </citation>
    <scope>NUCLEOTIDE SEQUENCE</scope>
    <source>
        <strain evidence="8">Hsosn_3</strain>
        <tissue evidence="8">Leaf</tissue>
    </source>
</reference>
<dbReference type="InterPro" id="IPR003035">
    <property type="entry name" value="RWP-RK_dom"/>
</dbReference>
<sequence length="484" mass="55544">MDTRKSRWENRFDFKFLKPVRQERNLRVVRQKPWGKWSAGIRKSVDKTRIWLDAAQEAALADFDFGGGLCSGDIAKYREGLLSHRNKFTAQEENNIAQPVNETYTSPYYPIVESDWDSILQQEQVEVGNNDARDEANIGGHIHTTPWFCFTRDITNNTINDNPDARDEANIGGHIPTAPWFCTRDITNNTINDNPGLFNDLRSPVSQFQCPVSQYPCFLGDGVVKELPVQDAGYAMNAESRSSIFQTGKSPPQEIVEIEKDLVILDHLHQLPFVEDSIHEKELVVGAEKHDTYIYVSSQTCQEETSKERKSPEKGYSYDILSAHFGKLLDDAAKYFNVSRSTFKRICRDNGIKRWQFHKKKLNSQSSSKLGRVNNEEPSRTKSYRRGISSLRETDMITVKATYNEIAIKFEVLDSSGMVDLEDNVIERLKMKRDTFSIKYQDDEGDWVLIACDKDLQKCIKTSRLLKKTTIKMLVDRPINHYAS</sequence>
<dbReference type="GO" id="GO:0003677">
    <property type="term" value="F:DNA binding"/>
    <property type="evidence" value="ECO:0007669"/>
    <property type="project" value="UniProtKB-KW"/>
</dbReference>
<feature type="domain" description="PB1" evidence="7">
    <location>
        <begin position="396"/>
        <end position="478"/>
    </location>
</feature>
<evidence type="ECO:0000256" key="5">
    <source>
        <dbReference type="SAM" id="MobiDB-lite"/>
    </source>
</evidence>
<dbReference type="GO" id="GO:0003700">
    <property type="term" value="F:DNA-binding transcription factor activity"/>
    <property type="evidence" value="ECO:0007669"/>
    <property type="project" value="InterPro"/>
</dbReference>
<keyword evidence="1" id="KW-0805">Transcription regulation</keyword>
<gene>
    <name evidence="8" type="ORF">POM88_002651</name>
</gene>
<protein>
    <recommendedName>
        <fullName evidence="10">NIN-like protein</fullName>
    </recommendedName>
</protein>
<keyword evidence="3" id="KW-0804">Transcription</keyword>
<dbReference type="PROSITE" id="PS51519">
    <property type="entry name" value="RWP_RK"/>
    <property type="match status" value="1"/>
</dbReference>
<keyword evidence="9" id="KW-1185">Reference proteome</keyword>
<organism evidence="8 9">
    <name type="scientific">Heracleum sosnowskyi</name>
    <dbReference type="NCBI Taxonomy" id="360622"/>
    <lineage>
        <taxon>Eukaryota</taxon>
        <taxon>Viridiplantae</taxon>
        <taxon>Streptophyta</taxon>
        <taxon>Embryophyta</taxon>
        <taxon>Tracheophyta</taxon>
        <taxon>Spermatophyta</taxon>
        <taxon>Magnoliopsida</taxon>
        <taxon>eudicotyledons</taxon>
        <taxon>Gunneridae</taxon>
        <taxon>Pentapetalae</taxon>
        <taxon>asterids</taxon>
        <taxon>campanulids</taxon>
        <taxon>Apiales</taxon>
        <taxon>Apiaceae</taxon>
        <taxon>Apioideae</taxon>
        <taxon>apioid superclade</taxon>
        <taxon>Tordylieae</taxon>
        <taxon>Tordyliinae</taxon>
        <taxon>Heracleum</taxon>
    </lineage>
</organism>
<keyword evidence="2" id="KW-0238">DNA-binding</keyword>
<dbReference type="Proteomes" id="UP001237642">
    <property type="component" value="Unassembled WGS sequence"/>
</dbReference>
<feature type="region of interest" description="Disordered" evidence="5">
    <location>
        <begin position="363"/>
        <end position="383"/>
    </location>
</feature>
<dbReference type="InterPro" id="IPR045012">
    <property type="entry name" value="NLP"/>
</dbReference>
<evidence type="ECO:0000256" key="1">
    <source>
        <dbReference type="ARBA" id="ARBA00023015"/>
    </source>
</evidence>
<name>A0AAD8JI24_9APIA</name>
<evidence type="ECO:0000256" key="3">
    <source>
        <dbReference type="ARBA" id="ARBA00023163"/>
    </source>
</evidence>
<dbReference type="PROSITE" id="PS51745">
    <property type="entry name" value="PB1"/>
    <property type="match status" value="1"/>
</dbReference>
<accession>A0AAD8JI24</accession>
<dbReference type="PANTHER" id="PTHR32002:SF35">
    <property type="entry name" value="PROTEIN NLP6"/>
    <property type="match status" value="1"/>
</dbReference>
<dbReference type="EMBL" id="JAUIZM010000001">
    <property type="protein sequence ID" value="KAK1403046.1"/>
    <property type="molecule type" value="Genomic_DNA"/>
</dbReference>
<dbReference type="SUPFAM" id="SSF54277">
    <property type="entry name" value="CAD &amp; PB1 domains"/>
    <property type="match status" value="1"/>
</dbReference>
<evidence type="ECO:0008006" key="10">
    <source>
        <dbReference type="Google" id="ProtNLM"/>
    </source>
</evidence>
<dbReference type="Pfam" id="PF02042">
    <property type="entry name" value="RWP-RK"/>
    <property type="match status" value="1"/>
</dbReference>
<dbReference type="PANTHER" id="PTHR32002">
    <property type="entry name" value="PROTEIN NLP8"/>
    <property type="match status" value="1"/>
</dbReference>
<dbReference type="SMART" id="SM00666">
    <property type="entry name" value="PB1"/>
    <property type="match status" value="1"/>
</dbReference>
<dbReference type="AlphaFoldDB" id="A0AAD8JI24"/>
<evidence type="ECO:0000259" key="6">
    <source>
        <dbReference type="PROSITE" id="PS51519"/>
    </source>
</evidence>
<dbReference type="InterPro" id="IPR000270">
    <property type="entry name" value="PB1_dom"/>
</dbReference>
<evidence type="ECO:0000259" key="7">
    <source>
        <dbReference type="PROSITE" id="PS51745"/>
    </source>
</evidence>
<evidence type="ECO:0000313" key="8">
    <source>
        <dbReference type="EMBL" id="KAK1403046.1"/>
    </source>
</evidence>
<feature type="domain" description="RWP-RK" evidence="6">
    <location>
        <begin position="302"/>
        <end position="383"/>
    </location>
</feature>
<evidence type="ECO:0000313" key="9">
    <source>
        <dbReference type="Proteomes" id="UP001237642"/>
    </source>
</evidence>
<evidence type="ECO:0000256" key="2">
    <source>
        <dbReference type="ARBA" id="ARBA00023125"/>
    </source>
</evidence>
<keyword evidence="4" id="KW-0539">Nucleus</keyword>
<evidence type="ECO:0000256" key="4">
    <source>
        <dbReference type="ARBA" id="ARBA00023242"/>
    </source>
</evidence>
<dbReference type="Pfam" id="PF00564">
    <property type="entry name" value="PB1"/>
    <property type="match status" value="1"/>
</dbReference>
<proteinExistence type="predicted"/>
<reference evidence="8" key="2">
    <citation type="submission" date="2023-05" db="EMBL/GenBank/DDBJ databases">
        <authorList>
            <person name="Schelkunov M.I."/>
        </authorList>
    </citation>
    <scope>NUCLEOTIDE SEQUENCE</scope>
    <source>
        <strain evidence="8">Hsosn_3</strain>
        <tissue evidence="8">Leaf</tissue>
    </source>
</reference>
<dbReference type="InterPro" id="IPR053793">
    <property type="entry name" value="PB1-like"/>
</dbReference>